<feature type="domain" description="NADPH-dependent FMN reductase-like" evidence="1">
    <location>
        <begin position="12"/>
        <end position="154"/>
    </location>
</feature>
<proteinExistence type="predicted"/>
<dbReference type="RefSeq" id="WP_232498680.1">
    <property type="nucleotide sequence ID" value="NZ_BAAANH010000005.1"/>
</dbReference>
<evidence type="ECO:0000313" key="3">
    <source>
        <dbReference type="Proteomes" id="UP001500506"/>
    </source>
</evidence>
<keyword evidence="3" id="KW-1185">Reference proteome</keyword>
<evidence type="ECO:0000259" key="1">
    <source>
        <dbReference type="Pfam" id="PF03358"/>
    </source>
</evidence>
<dbReference type="Pfam" id="PF03358">
    <property type="entry name" value="FMN_red"/>
    <property type="match status" value="1"/>
</dbReference>
<name>A0ABP4WXI8_9MICO</name>
<dbReference type="Gene3D" id="3.40.50.360">
    <property type="match status" value="1"/>
</dbReference>
<reference evidence="3" key="1">
    <citation type="journal article" date="2019" name="Int. J. Syst. Evol. Microbiol.">
        <title>The Global Catalogue of Microorganisms (GCM) 10K type strain sequencing project: providing services to taxonomists for standard genome sequencing and annotation.</title>
        <authorList>
            <consortium name="The Broad Institute Genomics Platform"/>
            <consortium name="The Broad Institute Genome Sequencing Center for Infectious Disease"/>
            <person name="Wu L."/>
            <person name="Ma J."/>
        </authorList>
    </citation>
    <scope>NUCLEOTIDE SEQUENCE [LARGE SCALE GENOMIC DNA]</scope>
    <source>
        <strain evidence="3">JCM 14319</strain>
    </source>
</reference>
<dbReference type="InterPro" id="IPR005025">
    <property type="entry name" value="FMN_Rdtase-like_dom"/>
</dbReference>
<evidence type="ECO:0000313" key="2">
    <source>
        <dbReference type="EMBL" id="GAA1765184.1"/>
    </source>
</evidence>
<comment type="caution">
    <text evidence="2">The sequence shown here is derived from an EMBL/GenBank/DDBJ whole genome shotgun (WGS) entry which is preliminary data.</text>
</comment>
<dbReference type="InterPro" id="IPR050712">
    <property type="entry name" value="NAD(P)H-dep_reductase"/>
</dbReference>
<protein>
    <submittedName>
        <fullName evidence="2">NADPH-dependent FMN reductase</fullName>
    </submittedName>
</protein>
<dbReference type="EMBL" id="BAAANH010000005">
    <property type="protein sequence ID" value="GAA1765184.1"/>
    <property type="molecule type" value="Genomic_DNA"/>
</dbReference>
<dbReference type="PANTHER" id="PTHR30543:SF21">
    <property type="entry name" value="NAD(P)H-DEPENDENT FMN REDUCTASE LOT6"/>
    <property type="match status" value="1"/>
</dbReference>
<gene>
    <name evidence="2" type="ORF">GCM10009747_26670</name>
</gene>
<dbReference type="SUPFAM" id="SSF52218">
    <property type="entry name" value="Flavoproteins"/>
    <property type="match status" value="1"/>
</dbReference>
<sequence>MAQIIEHEPPYNVGYFVGSLATASINRTLSKALIRLAPDGLEFTEIAIRDLPLYSYDYDGDYPPVAREFKQAVKSSDAILFVTPEYNRSIPGGLKNAIDWASRPWGQNSLSRKPSAVIGASPGHLGTAVAQQNLKSVLSFCDSPQMNAPEAYIHMTPGLITDDGEVTNDGTAAFLRNFMDEFYMFIERVLTVVPRPEH</sequence>
<accession>A0ABP4WXI8</accession>
<organism evidence="2 3">
    <name type="scientific">Agromyces humatus</name>
    <dbReference type="NCBI Taxonomy" id="279573"/>
    <lineage>
        <taxon>Bacteria</taxon>
        <taxon>Bacillati</taxon>
        <taxon>Actinomycetota</taxon>
        <taxon>Actinomycetes</taxon>
        <taxon>Micrococcales</taxon>
        <taxon>Microbacteriaceae</taxon>
        <taxon>Agromyces</taxon>
    </lineage>
</organism>
<dbReference type="PANTHER" id="PTHR30543">
    <property type="entry name" value="CHROMATE REDUCTASE"/>
    <property type="match status" value="1"/>
</dbReference>
<dbReference type="Proteomes" id="UP001500506">
    <property type="component" value="Unassembled WGS sequence"/>
</dbReference>
<dbReference type="InterPro" id="IPR029039">
    <property type="entry name" value="Flavoprotein-like_sf"/>
</dbReference>